<proteinExistence type="predicted"/>
<organism evidence="1 2">
    <name type="scientific">Popillia japonica</name>
    <name type="common">Japanese beetle</name>
    <dbReference type="NCBI Taxonomy" id="7064"/>
    <lineage>
        <taxon>Eukaryota</taxon>
        <taxon>Metazoa</taxon>
        <taxon>Ecdysozoa</taxon>
        <taxon>Arthropoda</taxon>
        <taxon>Hexapoda</taxon>
        <taxon>Insecta</taxon>
        <taxon>Pterygota</taxon>
        <taxon>Neoptera</taxon>
        <taxon>Endopterygota</taxon>
        <taxon>Coleoptera</taxon>
        <taxon>Polyphaga</taxon>
        <taxon>Scarabaeiformia</taxon>
        <taxon>Scarabaeidae</taxon>
        <taxon>Rutelinae</taxon>
        <taxon>Popillia</taxon>
    </lineage>
</organism>
<gene>
    <name evidence="1" type="ORF">QE152_g21619</name>
</gene>
<evidence type="ECO:0000313" key="2">
    <source>
        <dbReference type="Proteomes" id="UP001458880"/>
    </source>
</evidence>
<dbReference type="EMBL" id="JASPKY010000200">
    <property type="protein sequence ID" value="KAK9721299.1"/>
    <property type="molecule type" value="Genomic_DNA"/>
</dbReference>
<accession>A0AAW1KLE0</accession>
<protein>
    <submittedName>
        <fullName evidence="1">Uncharacterized protein</fullName>
    </submittedName>
</protein>
<reference evidence="1 2" key="1">
    <citation type="journal article" date="2024" name="BMC Genomics">
        <title>De novo assembly and annotation of Popillia japonica's genome with initial clues to its potential as an invasive pest.</title>
        <authorList>
            <person name="Cucini C."/>
            <person name="Boschi S."/>
            <person name="Funari R."/>
            <person name="Cardaioli E."/>
            <person name="Iannotti N."/>
            <person name="Marturano G."/>
            <person name="Paoli F."/>
            <person name="Bruttini M."/>
            <person name="Carapelli A."/>
            <person name="Frati F."/>
            <person name="Nardi F."/>
        </authorList>
    </citation>
    <scope>NUCLEOTIDE SEQUENCE [LARGE SCALE GENOMIC DNA]</scope>
    <source>
        <strain evidence="1">DMR45628</strain>
    </source>
</reference>
<keyword evidence="2" id="KW-1185">Reference proteome</keyword>
<name>A0AAW1KLE0_POPJA</name>
<dbReference type="AlphaFoldDB" id="A0AAW1KLE0"/>
<dbReference type="Proteomes" id="UP001458880">
    <property type="component" value="Unassembled WGS sequence"/>
</dbReference>
<comment type="caution">
    <text evidence="1">The sequence shown here is derived from an EMBL/GenBank/DDBJ whole genome shotgun (WGS) entry which is preliminary data.</text>
</comment>
<evidence type="ECO:0000313" key="1">
    <source>
        <dbReference type="EMBL" id="KAK9721299.1"/>
    </source>
</evidence>
<sequence>MSTPIELNLVGNLTLDELLRHVEEDEFEVSFTPDDKDDNIPLKILQLAQKKSTKRNYNWSNTDLQREI</sequence>